<evidence type="ECO:0000313" key="8">
    <source>
        <dbReference type="Proteomes" id="UP001458415"/>
    </source>
</evidence>
<feature type="transmembrane region" description="Helical" evidence="5">
    <location>
        <begin position="73"/>
        <end position="92"/>
    </location>
</feature>
<comment type="subcellular location">
    <subcellularLocation>
        <location evidence="1">Membrane</location>
        <topology evidence="1">Multi-pass membrane protein</topology>
    </subcellularLocation>
</comment>
<evidence type="ECO:0000256" key="1">
    <source>
        <dbReference type="ARBA" id="ARBA00004141"/>
    </source>
</evidence>
<keyword evidence="8" id="KW-1185">Reference proteome</keyword>
<proteinExistence type="predicted"/>
<accession>A0ABV1VV17</accession>
<dbReference type="Proteomes" id="UP001458415">
    <property type="component" value="Unassembled WGS sequence"/>
</dbReference>
<gene>
    <name evidence="7" type="ORF">ABT317_01560</name>
</gene>
<evidence type="ECO:0000256" key="5">
    <source>
        <dbReference type="SAM" id="Phobius"/>
    </source>
</evidence>
<protein>
    <submittedName>
        <fullName evidence="7">FUSC family protein</fullName>
    </submittedName>
</protein>
<feature type="transmembrane region" description="Helical" evidence="5">
    <location>
        <begin position="122"/>
        <end position="141"/>
    </location>
</feature>
<keyword evidence="3 5" id="KW-1133">Transmembrane helix</keyword>
<sequence length="191" mass="20146">MAVAASSPQAGTGKLLRYSIEVGLASLLSYWAATRIWSSTHQPYEEGQLGGMWAAISTIFVIRECKRKSATAAMARMSATLISFVLCLVYLAFLPFQAWGLALLVCLSVLVPGLVGRPGDEATAAITTTVVMVVAGLNPHGAWKQPLLRLADTAIGVAAGMVTLVIVAQIGKWTGRGRSSHSDRSVTSQAD</sequence>
<evidence type="ECO:0000256" key="3">
    <source>
        <dbReference type="ARBA" id="ARBA00022989"/>
    </source>
</evidence>
<feature type="domain" description="Integral membrane bound transporter" evidence="6">
    <location>
        <begin position="50"/>
        <end position="162"/>
    </location>
</feature>
<keyword evidence="4 5" id="KW-0472">Membrane</keyword>
<dbReference type="RefSeq" id="WP_086722347.1">
    <property type="nucleotide sequence ID" value="NZ_MUBM01000004.1"/>
</dbReference>
<name>A0ABV1VV17_9ACTN</name>
<reference evidence="7 8" key="1">
    <citation type="submission" date="2024-06" db="EMBL/GenBank/DDBJ databases">
        <title>The Natural Products Discovery Center: Release of the First 8490 Sequenced Strains for Exploring Actinobacteria Biosynthetic Diversity.</title>
        <authorList>
            <person name="Kalkreuter E."/>
            <person name="Kautsar S.A."/>
            <person name="Yang D."/>
            <person name="Bader C.D."/>
            <person name="Teijaro C.N."/>
            <person name="Fluegel L."/>
            <person name="Davis C.M."/>
            <person name="Simpson J.R."/>
            <person name="Lauterbach L."/>
            <person name="Steele A.D."/>
            <person name="Gui C."/>
            <person name="Meng S."/>
            <person name="Li G."/>
            <person name="Viehrig K."/>
            <person name="Ye F."/>
            <person name="Su P."/>
            <person name="Kiefer A.F."/>
            <person name="Nichols A."/>
            <person name="Cepeda A.J."/>
            <person name="Yan W."/>
            <person name="Fan B."/>
            <person name="Jiang Y."/>
            <person name="Adhikari A."/>
            <person name="Zheng C.-J."/>
            <person name="Schuster L."/>
            <person name="Cowan T.M."/>
            <person name="Smanski M.J."/>
            <person name="Chevrette M.G."/>
            <person name="De Carvalho L.P.S."/>
            <person name="Shen B."/>
        </authorList>
    </citation>
    <scope>NUCLEOTIDE SEQUENCE [LARGE SCALE GENOMIC DNA]</scope>
    <source>
        <strain evidence="7 8">NPDC000634</strain>
    </source>
</reference>
<comment type="caution">
    <text evidence="7">The sequence shown here is derived from an EMBL/GenBank/DDBJ whole genome shotgun (WGS) entry which is preliminary data.</text>
</comment>
<organism evidence="7 8">
    <name type="scientific">Streptomyces carpinensis</name>
    <dbReference type="NCBI Taxonomy" id="66369"/>
    <lineage>
        <taxon>Bacteria</taxon>
        <taxon>Bacillati</taxon>
        <taxon>Actinomycetota</taxon>
        <taxon>Actinomycetes</taxon>
        <taxon>Kitasatosporales</taxon>
        <taxon>Streptomycetaceae</taxon>
        <taxon>Streptomyces</taxon>
    </lineage>
</organism>
<evidence type="ECO:0000256" key="4">
    <source>
        <dbReference type="ARBA" id="ARBA00023136"/>
    </source>
</evidence>
<evidence type="ECO:0000259" key="6">
    <source>
        <dbReference type="Pfam" id="PF13515"/>
    </source>
</evidence>
<keyword evidence="2 5" id="KW-0812">Transmembrane</keyword>
<feature type="transmembrane region" description="Helical" evidence="5">
    <location>
        <begin position="153"/>
        <end position="171"/>
    </location>
</feature>
<evidence type="ECO:0000256" key="2">
    <source>
        <dbReference type="ARBA" id="ARBA00022692"/>
    </source>
</evidence>
<feature type="transmembrane region" description="Helical" evidence="5">
    <location>
        <begin position="98"/>
        <end position="115"/>
    </location>
</feature>
<dbReference type="Pfam" id="PF13515">
    <property type="entry name" value="FUSC_2"/>
    <property type="match status" value="1"/>
</dbReference>
<evidence type="ECO:0000313" key="7">
    <source>
        <dbReference type="EMBL" id="MER6975775.1"/>
    </source>
</evidence>
<dbReference type="InterPro" id="IPR049453">
    <property type="entry name" value="Memb_transporter_dom"/>
</dbReference>
<dbReference type="EMBL" id="JBEPCU010000009">
    <property type="protein sequence ID" value="MER6975775.1"/>
    <property type="molecule type" value="Genomic_DNA"/>
</dbReference>